<accession>W8UB18</accession>
<dbReference type="PANTHER" id="PTHR11014:SF63">
    <property type="entry name" value="METALLOPEPTIDASE, PUTATIVE (AFU_ORTHOLOGUE AFUA_6G09600)-RELATED"/>
    <property type="match status" value="1"/>
</dbReference>
<dbReference type="HOGENOM" id="CLU_023257_0_1_9"/>
<dbReference type="PANTHER" id="PTHR11014">
    <property type="entry name" value="PEPTIDASE M20 FAMILY MEMBER"/>
    <property type="match status" value="1"/>
</dbReference>
<proteinExistence type="predicted"/>
<dbReference type="RefSeq" id="WP_025436832.1">
    <property type="nucleotide sequence ID" value="NZ_CP007453.1"/>
</dbReference>
<gene>
    <name evidence="4" type="primary">yxeP2</name>
    <name evidence="4" type="ORF">EAL2_808p04780</name>
</gene>
<feature type="binding site" evidence="2">
    <location>
        <position position="370"/>
    </location>
    <ligand>
        <name>Mn(2+)</name>
        <dbReference type="ChEBI" id="CHEBI:29035"/>
        <label>2</label>
    </ligand>
</feature>
<feature type="binding site" evidence="2">
    <location>
        <position position="100"/>
    </location>
    <ligand>
        <name>Mn(2+)</name>
        <dbReference type="ChEBI" id="CHEBI:29035"/>
        <label>2</label>
    </ligand>
</feature>
<keyword evidence="2" id="KW-0464">Manganese</keyword>
<dbReference type="OrthoDB" id="9776731at2"/>
<dbReference type="eggNOG" id="COG1473">
    <property type="taxonomic scope" value="Bacteria"/>
</dbReference>
<name>W8UB18_PEPAC</name>
<dbReference type="NCBIfam" id="TIGR01891">
    <property type="entry name" value="amidohydrolases"/>
    <property type="match status" value="1"/>
</dbReference>
<dbReference type="Pfam" id="PF07687">
    <property type="entry name" value="M20_dimer"/>
    <property type="match status" value="1"/>
</dbReference>
<sequence>MKRIVEEAKQLQQELVEYRRVLHQNPEISMDLPVTTAFVKDELKKMGYDTQEICQSGVVATAGGKKPGKVILLRADMDALPVKEETDEAFKSNNGNMHACGHDLHTAMLLGAAKLLKQREDEIEGTVKLMFQPAEESLKGAKAMVDAGILENPKVDAAVMLHVFTGMSAATGTFIIPEAGPTTSASDWFEIDIQGKGGHGAMPDTTVDPLYVMSHIHIALQAINSREIPPADSAVVTVGMMGGGTTTNVIPDTAHMSGTMRTFSKKNREFVAERIKAIAEGIAQTFRAKAHVNIINGCPAVYSDKAVIDPAREALVESFGEQAVINMANAFQGGKLMGSEDFSFVSDRVPSLMLTMVAGNSEDGYIYPMHHPKARFDEAVLFKGAAAYANIAMHWLSKNNK</sequence>
<feature type="binding site" evidence="2">
    <location>
        <position position="162"/>
    </location>
    <ligand>
        <name>Mn(2+)</name>
        <dbReference type="ChEBI" id="CHEBI:29035"/>
        <label>2</label>
    </ligand>
</feature>
<dbReference type="InterPro" id="IPR002933">
    <property type="entry name" value="Peptidase_M20"/>
</dbReference>
<keyword evidence="1 4" id="KW-0378">Hydrolase</keyword>
<comment type="cofactor">
    <cofactor evidence="2">
        <name>Mn(2+)</name>
        <dbReference type="ChEBI" id="CHEBI:29035"/>
    </cofactor>
    <text evidence="2">The Mn(2+) ion enhances activity.</text>
</comment>
<dbReference type="CDD" id="cd03886">
    <property type="entry name" value="M20_Acy1"/>
    <property type="match status" value="1"/>
</dbReference>
<organism evidence="4 5">
    <name type="scientific">Peptoclostridium acidaminophilum DSM 3953</name>
    <dbReference type="NCBI Taxonomy" id="1286171"/>
    <lineage>
        <taxon>Bacteria</taxon>
        <taxon>Bacillati</taxon>
        <taxon>Bacillota</taxon>
        <taxon>Clostridia</taxon>
        <taxon>Peptostreptococcales</taxon>
        <taxon>Peptoclostridiaceae</taxon>
        <taxon>Peptoclostridium</taxon>
    </lineage>
</organism>
<dbReference type="InterPro" id="IPR036264">
    <property type="entry name" value="Bact_exopeptidase_dim_dom"/>
</dbReference>
<dbReference type="InterPro" id="IPR017439">
    <property type="entry name" value="Amidohydrolase"/>
</dbReference>
<dbReference type="FunFam" id="3.30.70.360:FF:000001">
    <property type="entry name" value="N-acetyldiaminopimelate deacetylase"/>
    <property type="match status" value="1"/>
</dbReference>
<dbReference type="SUPFAM" id="SSF53187">
    <property type="entry name" value="Zn-dependent exopeptidases"/>
    <property type="match status" value="1"/>
</dbReference>
<keyword evidence="5" id="KW-1185">Reference proteome</keyword>
<protein>
    <submittedName>
        <fullName evidence="4">Putative hydrolase YxeP</fullName>
        <ecNumber evidence="4">3.-.-.-</ecNumber>
    </submittedName>
</protein>
<dbReference type="EMBL" id="CP007453">
    <property type="protein sequence ID" value="AHM57981.1"/>
    <property type="molecule type" value="Genomic_DNA"/>
</dbReference>
<evidence type="ECO:0000313" key="5">
    <source>
        <dbReference type="Proteomes" id="UP000019591"/>
    </source>
</evidence>
<dbReference type="GO" id="GO:0019877">
    <property type="term" value="P:diaminopimelate biosynthetic process"/>
    <property type="evidence" value="ECO:0007669"/>
    <property type="project" value="UniProtKB-ARBA"/>
</dbReference>
<feature type="binding site" evidence="2">
    <location>
        <position position="102"/>
    </location>
    <ligand>
        <name>Mn(2+)</name>
        <dbReference type="ChEBI" id="CHEBI:29035"/>
        <label>2</label>
    </ligand>
</feature>
<evidence type="ECO:0000256" key="1">
    <source>
        <dbReference type="ARBA" id="ARBA00022801"/>
    </source>
</evidence>
<geneLocation type="plasmid" evidence="4 5">
    <name>EAL2_808p</name>
</geneLocation>
<keyword evidence="2" id="KW-0479">Metal-binding</keyword>
<keyword evidence="4" id="KW-0614">Plasmid</keyword>
<evidence type="ECO:0000256" key="2">
    <source>
        <dbReference type="PIRSR" id="PIRSR005962-1"/>
    </source>
</evidence>
<dbReference type="AlphaFoldDB" id="W8UB18"/>
<dbReference type="Gene3D" id="3.40.630.10">
    <property type="entry name" value="Zn peptidases"/>
    <property type="match status" value="1"/>
</dbReference>
<dbReference type="SUPFAM" id="SSF55031">
    <property type="entry name" value="Bacterial exopeptidase dimerisation domain"/>
    <property type="match status" value="1"/>
</dbReference>
<dbReference type="Proteomes" id="UP000019591">
    <property type="component" value="Plasmid EAL2_808p"/>
</dbReference>
<dbReference type="Pfam" id="PF01546">
    <property type="entry name" value="Peptidase_M20"/>
    <property type="match status" value="1"/>
</dbReference>
<evidence type="ECO:0000259" key="3">
    <source>
        <dbReference type="Pfam" id="PF07687"/>
    </source>
</evidence>
<dbReference type="GO" id="GO:0050118">
    <property type="term" value="F:N-acetyldiaminopimelate deacetylase activity"/>
    <property type="evidence" value="ECO:0007669"/>
    <property type="project" value="UniProtKB-ARBA"/>
</dbReference>
<feature type="binding site" evidence="2">
    <location>
        <position position="136"/>
    </location>
    <ligand>
        <name>Mn(2+)</name>
        <dbReference type="ChEBI" id="CHEBI:29035"/>
        <label>2</label>
    </ligand>
</feature>
<feature type="domain" description="Peptidase M20 dimerisation" evidence="3">
    <location>
        <begin position="186"/>
        <end position="280"/>
    </location>
</feature>
<reference evidence="4 5" key="1">
    <citation type="journal article" date="2014" name="Genome Announc.">
        <title>Complete Genome Sequence of Amino Acid-Utilizing Eubacterium acidaminophilum al-2 (DSM 3953).</title>
        <authorList>
            <person name="Poehlein A."/>
            <person name="Andreesen J.R."/>
            <person name="Daniel R."/>
        </authorList>
    </citation>
    <scope>NUCLEOTIDE SEQUENCE [LARGE SCALE GENOMIC DNA]</scope>
    <source>
        <strain evidence="4 5">DSM 3953</strain>
        <plasmid evidence="5">Plasmid EAL2_808p</plasmid>
    </source>
</reference>
<dbReference type="EC" id="3.-.-.-" evidence="4"/>
<dbReference type="GO" id="GO:0046872">
    <property type="term" value="F:metal ion binding"/>
    <property type="evidence" value="ECO:0007669"/>
    <property type="project" value="UniProtKB-KW"/>
</dbReference>
<dbReference type="Gene3D" id="3.30.70.360">
    <property type="match status" value="1"/>
</dbReference>
<dbReference type="InterPro" id="IPR011650">
    <property type="entry name" value="Peptidase_M20_dimer"/>
</dbReference>
<dbReference type="PIRSF" id="PIRSF005962">
    <property type="entry name" value="Pept_M20D_amidohydro"/>
    <property type="match status" value="1"/>
</dbReference>
<dbReference type="KEGG" id="eac:EAL2_808p04780"/>
<evidence type="ECO:0000313" key="4">
    <source>
        <dbReference type="EMBL" id="AHM57981.1"/>
    </source>
</evidence>
<dbReference type="PATRIC" id="fig|1286171.3.peg.2658"/>